<dbReference type="KEGG" id="fiy:BN1229_v1_0279"/>
<dbReference type="EMBL" id="LN829119">
    <property type="protein sequence ID" value="CPR15261.1"/>
    <property type="molecule type" value="Genomic_DNA"/>
</dbReference>
<dbReference type="RefSeq" id="WP_046475739.1">
    <property type="nucleotide sequence ID" value="NZ_LN829118.1"/>
</dbReference>
<dbReference type="OrthoDB" id="9807509at2"/>
<feature type="binding site" evidence="3">
    <location>
        <position position="138"/>
    </location>
    <ligand>
        <name>a divalent metal cation</name>
        <dbReference type="ChEBI" id="CHEBI:60240"/>
    </ligand>
</feature>
<dbReference type="GO" id="GO:0046872">
    <property type="term" value="F:metal ion binding"/>
    <property type="evidence" value="ECO:0007669"/>
    <property type="project" value="UniProtKB-KW"/>
</dbReference>
<organism evidence="4 5">
    <name type="scientific">Candidatus Filomicrobium marinum</name>
    <dbReference type="NCBI Taxonomy" id="1608628"/>
    <lineage>
        <taxon>Bacteria</taxon>
        <taxon>Pseudomonadati</taxon>
        <taxon>Pseudomonadota</taxon>
        <taxon>Alphaproteobacteria</taxon>
        <taxon>Hyphomicrobiales</taxon>
        <taxon>Hyphomicrobiaceae</taxon>
        <taxon>Filomicrobium</taxon>
    </lineage>
</organism>
<dbReference type="PANTHER" id="PTHR37302:SF1">
    <property type="entry name" value="PROTEIN DINB"/>
    <property type="match status" value="1"/>
</dbReference>
<reference evidence="5" key="1">
    <citation type="submission" date="2015-02" db="EMBL/GenBank/DDBJ databases">
        <authorList>
            <person name="Chooi Y.-H."/>
        </authorList>
    </citation>
    <scope>NUCLEOTIDE SEQUENCE [LARGE SCALE GENOMIC DNA]</scope>
    <source>
        <strain evidence="5">strain Y</strain>
    </source>
</reference>
<accession>A0A0D6JB76</accession>
<evidence type="ECO:0000313" key="5">
    <source>
        <dbReference type="Proteomes" id="UP000033187"/>
    </source>
</evidence>
<evidence type="ECO:0000256" key="3">
    <source>
        <dbReference type="PIRSR" id="PIRSR607837-1"/>
    </source>
</evidence>
<dbReference type="InterPro" id="IPR034660">
    <property type="entry name" value="DinB/YfiT-like"/>
</dbReference>
<dbReference type="PANTHER" id="PTHR37302">
    <property type="entry name" value="SLR1116 PROTEIN"/>
    <property type="match status" value="1"/>
</dbReference>
<dbReference type="SUPFAM" id="SSF109854">
    <property type="entry name" value="DinB/YfiT-like putative metalloenzymes"/>
    <property type="match status" value="1"/>
</dbReference>
<proteinExistence type="inferred from homology"/>
<keyword evidence="5" id="KW-1185">Reference proteome</keyword>
<dbReference type="Proteomes" id="UP000033187">
    <property type="component" value="Chromosome 1"/>
</dbReference>
<protein>
    <submittedName>
        <fullName evidence="4">DinB family protein</fullName>
    </submittedName>
</protein>
<dbReference type="Gene3D" id="1.20.120.450">
    <property type="entry name" value="dinb family like domain"/>
    <property type="match status" value="1"/>
</dbReference>
<dbReference type="Pfam" id="PF05163">
    <property type="entry name" value="DinB"/>
    <property type="match status" value="1"/>
</dbReference>
<evidence type="ECO:0000256" key="2">
    <source>
        <dbReference type="ARBA" id="ARBA00022723"/>
    </source>
</evidence>
<comment type="similarity">
    <text evidence="1">Belongs to the DinB family.</text>
</comment>
<evidence type="ECO:0000256" key="1">
    <source>
        <dbReference type="ARBA" id="ARBA00008635"/>
    </source>
</evidence>
<dbReference type="KEGG" id="fil:BN1229_v1_0275"/>
<sequence length="167" mass="18947">MITPEYARLFARYNCWQNKSLYDAASALSDDERKAKRGAFFGSIHATLNHLLWGDQIWMSRLAGTPKPTAASIPDSLAQFEDWDGLCCERVAFDQIISDWTKAMTPEMLSGDLTWYSGSTGRELTKPRWVCVVHLFNHQTHHRGQVHCLLTQLGCTPEATDIPFMPE</sequence>
<feature type="binding site" evidence="3">
    <location>
        <position position="50"/>
    </location>
    <ligand>
        <name>a divalent metal cation</name>
        <dbReference type="ChEBI" id="CHEBI:60240"/>
    </ligand>
</feature>
<name>A0A0D6JB76_9HYPH</name>
<feature type="binding site" evidence="3">
    <location>
        <position position="142"/>
    </location>
    <ligand>
        <name>a divalent metal cation</name>
        <dbReference type="ChEBI" id="CHEBI:60240"/>
    </ligand>
</feature>
<gene>
    <name evidence="4" type="ORF">YBN1229_v1_0279</name>
</gene>
<keyword evidence="2 3" id="KW-0479">Metal-binding</keyword>
<dbReference type="AlphaFoldDB" id="A0A0D6JB76"/>
<dbReference type="InterPro" id="IPR007837">
    <property type="entry name" value="DinB"/>
</dbReference>
<evidence type="ECO:0000313" key="4">
    <source>
        <dbReference type="EMBL" id="CPR15261.1"/>
    </source>
</evidence>